<accession>A0A382RH02</accession>
<name>A0A382RH02_9ZZZZ</name>
<protein>
    <submittedName>
        <fullName evidence="1">Uncharacterized protein</fullName>
    </submittedName>
</protein>
<proteinExistence type="predicted"/>
<reference evidence="1" key="1">
    <citation type="submission" date="2018-05" db="EMBL/GenBank/DDBJ databases">
        <authorList>
            <person name="Lanie J.A."/>
            <person name="Ng W.-L."/>
            <person name="Kazmierczak K.M."/>
            <person name="Andrzejewski T.M."/>
            <person name="Davidsen T.M."/>
            <person name="Wayne K.J."/>
            <person name="Tettelin H."/>
            <person name="Glass J.I."/>
            <person name="Rusch D."/>
            <person name="Podicherti R."/>
            <person name="Tsui H.-C.T."/>
            <person name="Winkler M.E."/>
        </authorList>
    </citation>
    <scope>NUCLEOTIDE SEQUENCE</scope>
</reference>
<dbReference type="EMBL" id="UINC01121621">
    <property type="protein sequence ID" value="SVC96916.1"/>
    <property type="molecule type" value="Genomic_DNA"/>
</dbReference>
<evidence type="ECO:0000313" key="1">
    <source>
        <dbReference type="EMBL" id="SVC96916.1"/>
    </source>
</evidence>
<organism evidence="1">
    <name type="scientific">marine metagenome</name>
    <dbReference type="NCBI Taxonomy" id="408172"/>
    <lineage>
        <taxon>unclassified sequences</taxon>
        <taxon>metagenomes</taxon>
        <taxon>ecological metagenomes</taxon>
    </lineage>
</organism>
<sequence>MHFKSVFISLTLIIFLVGFAGPNTQVRNPDKNLNCSNKDREYAKFWENYYDPEDAYDFGRKIKHLVKEKNLEGLFALAEGELTSGPRKQFIKGKNLSDIFSEDWRNDILTSDPPCSPVGWRGFMLASGSIWFNQKDGKWRVFSIIGARKEDTRESNIPIGWKTPDGLIPPQCFVRQWMSNDNFEEFETKYSIKNRADFRKNPGKYIGDEIPELVPIVPSWGGDRLILATPYDLCLNGSVKGGEVADPTELNVNVYKNSIKSKSCSSKTSCIEYAY</sequence>
<gene>
    <name evidence="1" type="ORF">METZ01_LOCUS349770</name>
</gene>
<dbReference type="AlphaFoldDB" id="A0A382RH02"/>
<feature type="non-terminal residue" evidence="1">
    <location>
        <position position="275"/>
    </location>
</feature>